<evidence type="ECO:0000256" key="2">
    <source>
        <dbReference type="SAM" id="SignalP"/>
    </source>
</evidence>
<name>A0A2S9YWN9_9BACT</name>
<dbReference type="OrthoDB" id="5517573at2"/>
<feature type="region of interest" description="Disordered" evidence="1">
    <location>
        <begin position="32"/>
        <end position="75"/>
    </location>
</feature>
<dbReference type="RefSeq" id="WP_106087867.1">
    <property type="nucleotide sequence ID" value="NZ_PVNL01000020.1"/>
</dbReference>
<accession>A0A2S9YWN9</accession>
<gene>
    <name evidence="3" type="ORF">ENSA7_07930</name>
</gene>
<comment type="caution">
    <text evidence="3">The sequence shown here is derived from an EMBL/GenBank/DDBJ whole genome shotgun (WGS) entry which is preliminary data.</text>
</comment>
<keyword evidence="2" id="KW-0732">Signal</keyword>
<reference evidence="3 4" key="1">
    <citation type="submission" date="2018-03" db="EMBL/GenBank/DDBJ databases">
        <title>Draft Genome Sequences of the Obligatory Marine Myxobacteria Enhygromyxa salina SWB007.</title>
        <authorList>
            <person name="Poehlein A."/>
            <person name="Moghaddam J.A."/>
            <person name="Harms H."/>
            <person name="Alanjari M."/>
            <person name="Koenig G.M."/>
            <person name="Daniel R."/>
            <person name="Schaeberle T.F."/>
        </authorList>
    </citation>
    <scope>NUCLEOTIDE SEQUENCE [LARGE SCALE GENOMIC DNA]</scope>
    <source>
        <strain evidence="3 4">SWB007</strain>
    </source>
</reference>
<feature type="chain" id="PRO_5015612231" evidence="2">
    <location>
        <begin position="28"/>
        <end position="192"/>
    </location>
</feature>
<organism evidence="3 4">
    <name type="scientific">Enhygromyxa salina</name>
    <dbReference type="NCBI Taxonomy" id="215803"/>
    <lineage>
        <taxon>Bacteria</taxon>
        <taxon>Pseudomonadati</taxon>
        <taxon>Myxococcota</taxon>
        <taxon>Polyangia</taxon>
        <taxon>Nannocystales</taxon>
        <taxon>Nannocystaceae</taxon>
        <taxon>Enhygromyxa</taxon>
    </lineage>
</organism>
<evidence type="ECO:0000256" key="1">
    <source>
        <dbReference type="SAM" id="MobiDB-lite"/>
    </source>
</evidence>
<dbReference type="AlphaFoldDB" id="A0A2S9YWN9"/>
<protein>
    <submittedName>
        <fullName evidence="3">Uncharacterized protein</fullName>
    </submittedName>
</protein>
<sequence>MSKSKLFRVCSSLSLLALVGVVLPACANNAGDGAAKGKDGEAKPAAGSTDKPAADPAVEGQPVDGDQKVGTAAGEAGGENQQYALKIEPSEGKVGEEGQVSIRVIPSESWHMNLEYPTKLQVTAPAGVVVANPKLGKDDAVKFDEQNCEFAVKYTPSEAGEKTFTGEIKFAVCQDTACVPKTETLEFQVAVK</sequence>
<dbReference type="EMBL" id="PVNL01000020">
    <property type="protein sequence ID" value="PRQ09469.1"/>
    <property type="molecule type" value="Genomic_DNA"/>
</dbReference>
<evidence type="ECO:0000313" key="4">
    <source>
        <dbReference type="Proteomes" id="UP000238823"/>
    </source>
</evidence>
<evidence type="ECO:0000313" key="3">
    <source>
        <dbReference type="EMBL" id="PRQ09469.1"/>
    </source>
</evidence>
<feature type="signal peptide" evidence="2">
    <location>
        <begin position="1"/>
        <end position="27"/>
    </location>
</feature>
<dbReference type="Proteomes" id="UP000238823">
    <property type="component" value="Unassembled WGS sequence"/>
</dbReference>
<proteinExistence type="predicted"/>